<proteinExistence type="predicted"/>
<gene>
    <name evidence="1" type="ORF">DPMN_129159</name>
</gene>
<evidence type="ECO:0000313" key="2">
    <source>
        <dbReference type="Proteomes" id="UP000828390"/>
    </source>
</evidence>
<accession>A0A9D4H0Q0</accession>
<reference evidence="1" key="2">
    <citation type="submission" date="2020-11" db="EMBL/GenBank/DDBJ databases">
        <authorList>
            <person name="McCartney M.A."/>
            <person name="Auch B."/>
            <person name="Kono T."/>
            <person name="Mallez S."/>
            <person name="Becker A."/>
            <person name="Gohl D.M."/>
            <person name="Silverstein K.A.T."/>
            <person name="Koren S."/>
            <person name="Bechman K.B."/>
            <person name="Herman A."/>
            <person name="Abrahante J.E."/>
            <person name="Garbe J."/>
        </authorList>
    </citation>
    <scope>NUCLEOTIDE SEQUENCE</scope>
    <source>
        <strain evidence="1">Duluth1</strain>
        <tissue evidence="1">Whole animal</tissue>
    </source>
</reference>
<evidence type="ECO:0000313" key="1">
    <source>
        <dbReference type="EMBL" id="KAH3827229.1"/>
    </source>
</evidence>
<keyword evidence="2" id="KW-1185">Reference proteome</keyword>
<dbReference type="Proteomes" id="UP000828390">
    <property type="component" value="Unassembled WGS sequence"/>
</dbReference>
<name>A0A9D4H0Q0_DREPO</name>
<sequence>MPGMRMQAHTPVRPSTLGAPSLQFQTHWSSLHVYLVVAVHHFSTRLPIDPSNVFAVSALDTPSSASVVSSTYRGFPWSTGCSS</sequence>
<organism evidence="1 2">
    <name type="scientific">Dreissena polymorpha</name>
    <name type="common">Zebra mussel</name>
    <name type="synonym">Mytilus polymorpha</name>
    <dbReference type="NCBI Taxonomy" id="45954"/>
    <lineage>
        <taxon>Eukaryota</taxon>
        <taxon>Metazoa</taxon>
        <taxon>Spiralia</taxon>
        <taxon>Lophotrochozoa</taxon>
        <taxon>Mollusca</taxon>
        <taxon>Bivalvia</taxon>
        <taxon>Autobranchia</taxon>
        <taxon>Heteroconchia</taxon>
        <taxon>Euheterodonta</taxon>
        <taxon>Imparidentia</taxon>
        <taxon>Neoheterodontei</taxon>
        <taxon>Myida</taxon>
        <taxon>Dreissenoidea</taxon>
        <taxon>Dreissenidae</taxon>
        <taxon>Dreissena</taxon>
    </lineage>
</organism>
<reference evidence="1" key="1">
    <citation type="journal article" date="2019" name="bioRxiv">
        <title>The Genome of the Zebra Mussel, Dreissena polymorpha: A Resource for Invasive Species Research.</title>
        <authorList>
            <person name="McCartney M.A."/>
            <person name="Auch B."/>
            <person name="Kono T."/>
            <person name="Mallez S."/>
            <person name="Zhang Y."/>
            <person name="Obille A."/>
            <person name="Becker A."/>
            <person name="Abrahante J.E."/>
            <person name="Garbe J."/>
            <person name="Badalamenti J.P."/>
            <person name="Herman A."/>
            <person name="Mangelson H."/>
            <person name="Liachko I."/>
            <person name="Sullivan S."/>
            <person name="Sone E.D."/>
            <person name="Koren S."/>
            <person name="Silverstein K.A.T."/>
            <person name="Beckman K.B."/>
            <person name="Gohl D.M."/>
        </authorList>
    </citation>
    <scope>NUCLEOTIDE SEQUENCE</scope>
    <source>
        <strain evidence="1">Duluth1</strain>
        <tissue evidence="1">Whole animal</tissue>
    </source>
</reference>
<dbReference type="AlphaFoldDB" id="A0A9D4H0Q0"/>
<dbReference type="EMBL" id="JAIWYP010000005">
    <property type="protein sequence ID" value="KAH3827229.1"/>
    <property type="molecule type" value="Genomic_DNA"/>
</dbReference>
<comment type="caution">
    <text evidence="1">The sequence shown here is derived from an EMBL/GenBank/DDBJ whole genome shotgun (WGS) entry which is preliminary data.</text>
</comment>
<protein>
    <submittedName>
        <fullName evidence="1">Uncharacterized protein</fullName>
    </submittedName>
</protein>